<dbReference type="SUPFAM" id="SSF57783">
    <property type="entry name" value="Zinc beta-ribbon"/>
    <property type="match status" value="1"/>
</dbReference>
<sequence>MATISKAETDEVKARHQLSAIIGRTVKLRKAGNEYVGLCPYHSEKSPSFRVNDSKGLFHCFGCGASGDIFKYLMDIEGLSFREAFAALADAANLPTVDPKQRQQQARAETADRAAAILSAQAQWHDARTIRGTPAELYLRSRGIMGDMPPTIRFARVPAWKNPKTGADGPALPALIAACQNRAGKIVGVQRIFLTKEGTKASMANPKLSLGQVRGCALRLGPIAPHIILCEGPEDGLTLRQKHPRASVWVSLGTGAMPHIELPDVIRRVTIAGDNNAPGRLAAETASAAFIEQGREVQAIYPPRKFADWNDELMGVLA</sequence>
<evidence type="ECO:0000256" key="3">
    <source>
        <dbReference type="ARBA" id="ARBA00022515"/>
    </source>
</evidence>
<dbReference type="SMART" id="SM00400">
    <property type="entry name" value="ZnF_CHCC"/>
    <property type="match status" value="1"/>
</dbReference>
<keyword evidence="2" id="KW-0240">DNA-directed RNA polymerase</keyword>
<protein>
    <submittedName>
        <fullName evidence="14">DNA primase</fullName>
    </submittedName>
</protein>
<dbReference type="Pfam" id="PF13362">
    <property type="entry name" value="Toprim_3"/>
    <property type="match status" value="1"/>
</dbReference>
<evidence type="ECO:0000256" key="2">
    <source>
        <dbReference type="ARBA" id="ARBA00022478"/>
    </source>
</evidence>
<keyword evidence="15" id="KW-1185">Reference proteome</keyword>
<keyword evidence="11" id="KW-0238">DNA-binding</keyword>
<dbReference type="AlphaFoldDB" id="A0A562K4V1"/>
<evidence type="ECO:0000256" key="1">
    <source>
        <dbReference type="ARBA" id="ARBA00001947"/>
    </source>
</evidence>
<dbReference type="Gene3D" id="3.40.1360.10">
    <property type="match status" value="1"/>
</dbReference>
<dbReference type="Gene3D" id="3.90.580.10">
    <property type="entry name" value="Zinc finger, CHC2-type domain"/>
    <property type="match status" value="1"/>
</dbReference>
<dbReference type="InterPro" id="IPR050219">
    <property type="entry name" value="DnaG_primase"/>
</dbReference>
<gene>
    <name evidence="14" type="ORF">IQ35_03537</name>
</gene>
<dbReference type="InterPro" id="IPR034154">
    <property type="entry name" value="TOPRIM_DnaG/twinkle"/>
</dbReference>
<dbReference type="GO" id="GO:0000428">
    <property type="term" value="C:DNA-directed RNA polymerase complex"/>
    <property type="evidence" value="ECO:0007669"/>
    <property type="project" value="UniProtKB-KW"/>
</dbReference>
<dbReference type="EMBL" id="VLKK01000022">
    <property type="protein sequence ID" value="TWH90254.1"/>
    <property type="molecule type" value="Genomic_DNA"/>
</dbReference>
<evidence type="ECO:0000256" key="7">
    <source>
        <dbReference type="ARBA" id="ARBA00022723"/>
    </source>
</evidence>
<keyword evidence="3" id="KW-0639">Primosome</keyword>
<dbReference type="Pfam" id="PF23639">
    <property type="entry name" value="DUF7146"/>
    <property type="match status" value="1"/>
</dbReference>
<evidence type="ECO:0000256" key="6">
    <source>
        <dbReference type="ARBA" id="ARBA00022705"/>
    </source>
</evidence>
<evidence type="ECO:0000256" key="4">
    <source>
        <dbReference type="ARBA" id="ARBA00022679"/>
    </source>
</evidence>
<dbReference type="FunFam" id="3.90.580.10:FF:000001">
    <property type="entry name" value="DNA primase"/>
    <property type="match status" value="1"/>
</dbReference>
<feature type="domain" description="Zinc finger CHC2-type" evidence="13">
    <location>
        <begin position="35"/>
        <end position="89"/>
    </location>
</feature>
<evidence type="ECO:0000256" key="8">
    <source>
        <dbReference type="ARBA" id="ARBA00022771"/>
    </source>
</evidence>
<keyword evidence="9" id="KW-0862">Zinc</keyword>
<keyword evidence="6" id="KW-0235">DNA replication</keyword>
<dbReference type="GO" id="GO:0003899">
    <property type="term" value="F:DNA-directed RNA polymerase activity"/>
    <property type="evidence" value="ECO:0007669"/>
    <property type="project" value="InterPro"/>
</dbReference>
<keyword evidence="7" id="KW-0479">Metal-binding</keyword>
<dbReference type="InterPro" id="IPR002694">
    <property type="entry name" value="Znf_CHC2"/>
</dbReference>
<reference evidence="14 15" key="1">
    <citation type="journal article" date="2015" name="Stand. Genomic Sci.">
        <title>Genomic Encyclopedia of Bacterial and Archaeal Type Strains, Phase III: the genomes of soil and plant-associated and newly described type strains.</title>
        <authorList>
            <person name="Whitman W.B."/>
            <person name="Woyke T."/>
            <person name="Klenk H.P."/>
            <person name="Zhou Y."/>
            <person name="Lilburn T.G."/>
            <person name="Beck B.J."/>
            <person name="De Vos P."/>
            <person name="Vandamme P."/>
            <person name="Eisen J.A."/>
            <person name="Garrity G."/>
            <person name="Hugenholtz P."/>
            <person name="Kyrpides N.C."/>
        </authorList>
    </citation>
    <scope>NUCLEOTIDE SEQUENCE [LARGE SCALE GENOMIC DNA]</scope>
    <source>
        <strain evidence="14 15">CGMCC 1.7748</strain>
    </source>
</reference>
<dbReference type="GO" id="GO:0003677">
    <property type="term" value="F:DNA binding"/>
    <property type="evidence" value="ECO:0007669"/>
    <property type="project" value="UniProtKB-KW"/>
</dbReference>
<keyword evidence="8" id="KW-0863">Zinc-finger</keyword>
<keyword evidence="12" id="KW-0804">Transcription</keyword>
<keyword evidence="10" id="KW-0460">Magnesium</keyword>
<evidence type="ECO:0000313" key="15">
    <source>
        <dbReference type="Proteomes" id="UP000316624"/>
    </source>
</evidence>
<dbReference type="InterPro" id="IPR036977">
    <property type="entry name" value="DNA_primase_Znf_CHC2"/>
</dbReference>
<dbReference type="Proteomes" id="UP000316624">
    <property type="component" value="Unassembled WGS sequence"/>
</dbReference>
<dbReference type="GO" id="GO:0006269">
    <property type="term" value="P:DNA replication, synthesis of primer"/>
    <property type="evidence" value="ECO:0007669"/>
    <property type="project" value="UniProtKB-KW"/>
</dbReference>
<comment type="caution">
    <text evidence="14">The sequence shown here is derived from an EMBL/GenBank/DDBJ whole genome shotgun (WGS) entry which is preliminary data.</text>
</comment>
<name>A0A562K4V1_SPHWJ</name>
<accession>A0A562K4V1</accession>
<evidence type="ECO:0000259" key="13">
    <source>
        <dbReference type="SMART" id="SM00400"/>
    </source>
</evidence>
<dbReference type="GO" id="GO:0005737">
    <property type="term" value="C:cytoplasm"/>
    <property type="evidence" value="ECO:0007669"/>
    <property type="project" value="TreeGrafter"/>
</dbReference>
<proteinExistence type="predicted"/>
<dbReference type="InterPro" id="IPR006171">
    <property type="entry name" value="TOPRIM_dom"/>
</dbReference>
<evidence type="ECO:0000256" key="11">
    <source>
        <dbReference type="ARBA" id="ARBA00023125"/>
    </source>
</evidence>
<dbReference type="PANTHER" id="PTHR30313:SF2">
    <property type="entry name" value="DNA PRIMASE"/>
    <property type="match status" value="1"/>
</dbReference>
<dbReference type="Pfam" id="PF01807">
    <property type="entry name" value="Zn_ribbon_DnaG"/>
    <property type="match status" value="1"/>
</dbReference>
<dbReference type="RefSeq" id="WP_158636698.1">
    <property type="nucleotide sequence ID" value="NZ_JACIIY010000024.1"/>
</dbReference>
<keyword evidence="5" id="KW-0548">Nucleotidyltransferase</keyword>
<evidence type="ECO:0000256" key="5">
    <source>
        <dbReference type="ARBA" id="ARBA00022695"/>
    </source>
</evidence>
<comment type="cofactor">
    <cofactor evidence="1">
        <name>Zn(2+)</name>
        <dbReference type="ChEBI" id="CHEBI:29105"/>
    </cofactor>
</comment>
<dbReference type="GO" id="GO:0008270">
    <property type="term" value="F:zinc ion binding"/>
    <property type="evidence" value="ECO:0007669"/>
    <property type="project" value="UniProtKB-KW"/>
</dbReference>
<evidence type="ECO:0000256" key="10">
    <source>
        <dbReference type="ARBA" id="ARBA00022842"/>
    </source>
</evidence>
<dbReference type="InterPro" id="IPR055570">
    <property type="entry name" value="DUF7146"/>
</dbReference>
<evidence type="ECO:0000256" key="9">
    <source>
        <dbReference type="ARBA" id="ARBA00022833"/>
    </source>
</evidence>
<keyword evidence="4" id="KW-0808">Transferase</keyword>
<organism evidence="14 15">
    <name type="scientific">Sphingobium wenxiniae (strain DSM 21828 / CGMCC 1.7748 / JZ-1)</name>
    <dbReference type="NCBI Taxonomy" id="595605"/>
    <lineage>
        <taxon>Bacteria</taxon>
        <taxon>Pseudomonadati</taxon>
        <taxon>Pseudomonadota</taxon>
        <taxon>Alphaproteobacteria</taxon>
        <taxon>Sphingomonadales</taxon>
        <taxon>Sphingomonadaceae</taxon>
        <taxon>Sphingobium</taxon>
    </lineage>
</organism>
<dbReference type="CDD" id="cd01029">
    <property type="entry name" value="TOPRIM_primases"/>
    <property type="match status" value="1"/>
</dbReference>
<evidence type="ECO:0000313" key="14">
    <source>
        <dbReference type="EMBL" id="TWH90254.1"/>
    </source>
</evidence>
<dbReference type="PANTHER" id="PTHR30313">
    <property type="entry name" value="DNA PRIMASE"/>
    <property type="match status" value="1"/>
</dbReference>
<evidence type="ECO:0000256" key="12">
    <source>
        <dbReference type="ARBA" id="ARBA00023163"/>
    </source>
</evidence>
<dbReference type="GO" id="GO:1990077">
    <property type="term" value="C:primosome complex"/>
    <property type="evidence" value="ECO:0007669"/>
    <property type="project" value="UniProtKB-KW"/>
</dbReference>